<dbReference type="STRING" id="313628.LNTAR_17318"/>
<dbReference type="Pfam" id="PF13344">
    <property type="entry name" value="Hydrolase_6"/>
    <property type="match status" value="1"/>
</dbReference>
<dbReference type="GO" id="GO:0005737">
    <property type="term" value="C:cytoplasm"/>
    <property type="evidence" value="ECO:0007669"/>
    <property type="project" value="TreeGrafter"/>
</dbReference>
<dbReference type="RefSeq" id="WP_007276654.1">
    <property type="nucleotide sequence ID" value="NZ_ABCK01000001.1"/>
</dbReference>
<dbReference type="NCBIfam" id="TIGR01460">
    <property type="entry name" value="HAD-SF-IIA"/>
    <property type="match status" value="1"/>
</dbReference>
<dbReference type="Gene3D" id="3.40.50.1000">
    <property type="entry name" value="HAD superfamily/HAD-like"/>
    <property type="match status" value="2"/>
</dbReference>
<gene>
    <name evidence="1" type="ORF">LNTAR_17318</name>
</gene>
<reference evidence="1 2" key="1">
    <citation type="journal article" date="2010" name="J. Bacteriol.">
        <title>Genome sequence of Lentisphaera araneosa HTCC2155T, the type species of the order Lentisphaerales in the phylum Lentisphaerae.</title>
        <authorList>
            <person name="Thrash J.C."/>
            <person name="Cho J.C."/>
            <person name="Vergin K.L."/>
            <person name="Morris R.M."/>
            <person name="Giovannoni S.J."/>
        </authorList>
    </citation>
    <scope>NUCLEOTIDE SEQUENCE [LARGE SCALE GENOMIC DNA]</scope>
    <source>
        <strain evidence="1 2">HTCC2155</strain>
    </source>
</reference>
<dbReference type="OrthoDB" id="9810449at2"/>
<dbReference type="Proteomes" id="UP000004947">
    <property type="component" value="Unassembled WGS sequence"/>
</dbReference>
<keyword evidence="2" id="KW-1185">Reference proteome</keyword>
<dbReference type="InterPro" id="IPR023214">
    <property type="entry name" value="HAD_sf"/>
</dbReference>
<sequence length="274" mass="30497">MSRFGVLLDIDGVLCDQLGLMAGAKDFVSTLVKKNIPFMCLSNNTLKRRSDMSEHLKELGLPIRTDQIYTSAMATARFLAQQNSEARVYVLGSGGLITALEKNNLNIVEEKPHYVIVGEGRDYTLAMLDKAIKFLKEGARLVTVNMDNQRATAFGLRSGCGSIVKLLEDETDKKALNLGKPSPLMLRSARKLLGMRASFTVMIGDHMENDIYGGIQLGYYSVMVMSGRASEEEMKNYSFLPDKIINSLEDFSVEDLEQIIDDKPIDEDYLITFG</sequence>
<dbReference type="SUPFAM" id="SSF56784">
    <property type="entry name" value="HAD-like"/>
    <property type="match status" value="1"/>
</dbReference>
<protein>
    <submittedName>
        <fullName evidence="1">N-acetylglucosamine-6-phoshatase or p-nitrophenyl phosphatase</fullName>
    </submittedName>
</protein>
<comment type="caution">
    <text evidence="1">The sequence shown here is derived from an EMBL/GenBank/DDBJ whole genome shotgun (WGS) entry which is preliminary data.</text>
</comment>
<dbReference type="eggNOG" id="COG0647">
    <property type="taxonomic scope" value="Bacteria"/>
</dbReference>
<dbReference type="EMBL" id="ABCK01000001">
    <property type="protein sequence ID" value="EDM29532.1"/>
    <property type="molecule type" value="Genomic_DNA"/>
</dbReference>
<dbReference type="InterPro" id="IPR036412">
    <property type="entry name" value="HAD-like_sf"/>
</dbReference>
<name>A6DFF2_9BACT</name>
<accession>A6DFF2</accession>
<dbReference type="GO" id="GO:0016791">
    <property type="term" value="F:phosphatase activity"/>
    <property type="evidence" value="ECO:0007669"/>
    <property type="project" value="TreeGrafter"/>
</dbReference>
<dbReference type="InterPro" id="IPR006357">
    <property type="entry name" value="HAD-SF_hydro_IIA"/>
</dbReference>
<organism evidence="1 2">
    <name type="scientific">Lentisphaera araneosa HTCC2155</name>
    <dbReference type="NCBI Taxonomy" id="313628"/>
    <lineage>
        <taxon>Bacteria</taxon>
        <taxon>Pseudomonadati</taxon>
        <taxon>Lentisphaerota</taxon>
        <taxon>Lentisphaeria</taxon>
        <taxon>Lentisphaerales</taxon>
        <taxon>Lentisphaeraceae</taxon>
        <taxon>Lentisphaera</taxon>
    </lineage>
</organism>
<dbReference type="Pfam" id="PF13242">
    <property type="entry name" value="Hydrolase_like"/>
    <property type="match status" value="1"/>
</dbReference>
<evidence type="ECO:0000313" key="2">
    <source>
        <dbReference type="Proteomes" id="UP000004947"/>
    </source>
</evidence>
<dbReference type="PANTHER" id="PTHR19288">
    <property type="entry name" value="4-NITROPHENYLPHOSPHATASE-RELATED"/>
    <property type="match status" value="1"/>
</dbReference>
<evidence type="ECO:0000313" key="1">
    <source>
        <dbReference type="EMBL" id="EDM29532.1"/>
    </source>
</evidence>
<dbReference type="AlphaFoldDB" id="A6DFF2"/>
<proteinExistence type="predicted"/>
<dbReference type="PANTHER" id="PTHR19288:SF46">
    <property type="entry name" value="HALOACID DEHALOGENASE-LIKE HYDROLASE DOMAIN-CONTAINING PROTEIN 2"/>
    <property type="match status" value="1"/>
</dbReference>